<reference evidence="4" key="1">
    <citation type="submission" date="2022-11" db="UniProtKB">
        <authorList>
            <consortium name="WormBaseParasite"/>
        </authorList>
    </citation>
    <scope>IDENTIFICATION</scope>
</reference>
<feature type="coiled-coil region" evidence="1">
    <location>
        <begin position="126"/>
        <end position="153"/>
    </location>
</feature>
<dbReference type="WBParaSite" id="scf7180000419728.g4236">
    <property type="protein sequence ID" value="scf7180000419728.g4236"/>
    <property type="gene ID" value="scf7180000419728.g4236"/>
</dbReference>
<evidence type="ECO:0000256" key="1">
    <source>
        <dbReference type="SAM" id="Coils"/>
    </source>
</evidence>
<name>A0A915NS14_9BILA</name>
<feature type="region of interest" description="Disordered" evidence="2">
    <location>
        <begin position="1"/>
        <end position="23"/>
    </location>
</feature>
<evidence type="ECO:0000313" key="4">
    <source>
        <dbReference type="WBParaSite" id="scf7180000419728.g4236"/>
    </source>
</evidence>
<accession>A0A915NS14</accession>
<evidence type="ECO:0000313" key="3">
    <source>
        <dbReference type="Proteomes" id="UP000887560"/>
    </source>
</evidence>
<organism evidence="3 4">
    <name type="scientific">Meloidogyne floridensis</name>
    <dbReference type="NCBI Taxonomy" id="298350"/>
    <lineage>
        <taxon>Eukaryota</taxon>
        <taxon>Metazoa</taxon>
        <taxon>Ecdysozoa</taxon>
        <taxon>Nematoda</taxon>
        <taxon>Chromadorea</taxon>
        <taxon>Rhabditida</taxon>
        <taxon>Tylenchina</taxon>
        <taxon>Tylenchomorpha</taxon>
        <taxon>Tylenchoidea</taxon>
        <taxon>Meloidogynidae</taxon>
        <taxon>Meloidogyninae</taxon>
        <taxon>Meloidogyne</taxon>
    </lineage>
</organism>
<dbReference type="Proteomes" id="UP000887560">
    <property type="component" value="Unplaced"/>
</dbReference>
<protein>
    <submittedName>
        <fullName evidence="4">Uncharacterized protein</fullName>
    </submittedName>
</protein>
<feature type="compositionally biased region" description="Polar residues" evidence="2">
    <location>
        <begin position="1"/>
        <end position="17"/>
    </location>
</feature>
<sequence>MLISRPAQTQLSSTFQKKSFIGGEEEQENISALEAAAHGSNSQFANIQKEMVELKKAFGLEDEEVNILREKLFKLKTQKQKEKTKEGFGPTFSSTSSSDVDGGGYLTREDKLALLNEIKMIKKERKINWKEEEEEEEEESTEVEEVMDILNKTKSKGKLKYQTNKDFTLQISQPIEPITQIKNFGRENYEETILDIQLIRSPFFETKYLPQSEERLVFEEICFSCKEPQLKLEERRRIRKYQQDKKVLEEKEGLLLLDKLENLNTIFSVMGESGETATGNNLLKDSTLISSNGNEQMSQFMSETQVQTELFSELDEAMKLIELANLKGINLKELIKIKEELKTDKKWTQTDYNYLELNKQLIDEDKRKKSLMEKIVNLWRGKEVKQSTEKEAIIKELKQQKTLELTLSSKTFSKIKKEKNVEDNIKKDEESSKILPLVKKFEKPNLNEEKNENAKITLKKVKPKIEEGKITSSSSTFSRANNPVVSSGPASLPFDLSDIILITNKQSGLIEAMRRVPQSNITNQQLIPLSSLEW</sequence>
<dbReference type="AlphaFoldDB" id="A0A915NS14"/>
<proteinExistence type="predicted"/>
<keyword evidence="3" id="KW-1185">Reference proteome</keyword>
<evidence type="ECO:0000256" key="2">
    <source>
        <dbReference type="SAM" id="MobiDB-lite"/>
    </source>
</evidence>
<keyword evidence="1" id="KW-0175">Coiled coil</keyword>